<proteinExistence type="predicted"/>
<comment type="caution">
    <text evidence="1">The sequence shown here is derived from an EMBL/GenBank/DDBJ whole genome shotgun (WGS) entry which is preliminary data.</text>
</comment>
<feature type="non-terminal residue" evidence="1">
    <location>
        <position position="1"/>
    </location>
</feature>
<name>X1LC91_9ZZZZ</name>
<organism evidence="1">
    <name type="scientific">marine sediment metagenome</name>
    <dbReference type="NCBI Taxonomy" id="412755"/>
    <lineage>
        <taxon>unclassified sequences</taxon>
        <taxon>metagenomes</taxon>
        <taxon>ecological metagenomes</taxon>
    </lineage>
</organism>
<gene>
    <name evidence="1" type="ORF">S03H2_71171</name>
</gene>
<dbReference type="AlphaFoldDB" id="X1LC91"/>
<sequence length="102" mass="11329">GVKPVRRGQCYARVTLLFQDKQIAVLSSAYVTDAKGITYPPGVHEGFAEGPGYVYMIEYYPSVGEEVMHHVPANARWRVRSLYLTFQTDATEADRGVTVAFG</sequence>
<dbReference type="EMBL" id="BARU01047529">
    <property type="protein sequence ID" value="GAI00025.1"/>
    <property type="molecule type" value="Genomic_DNA"/>
</dbReference>
<feature type="non-terminal residue" evidence="1">
    <location>
        <position position="102"/>
    </location>
</feature>
<protein>
    <submittedName>
        <fullName evidence="1">Uncharacterized protein</fullName>
    </submittedName>
</protein>
<reference evidence="1" key="1">
    <citation type="journal article" date="2014" name="Front. Microbiol.">
        <title>High frequency of phylogenetically diverse reductive dehalogenase-homologous genes in deep subseafloor sedimentary metagenomes.</title>
        <authorList>
            <person name="Kawai M."/>
            <person name="Futagami T."/>
            <person name="Toyoda A."/>
            <person name="Takaki Y."/>
            <person name="Nishi S."/>
            <person name="Hori S."/>
            <person name="Arai W."/>
            <person name="Tsubouchi T."/>
            <person name="Morono Y."/>
            <person name="Uchiyama I."/>
            <person name="Ito T."/>
            <person name="Fujiyama A."/>
            <person name="Inagaki F."/>
            <person name="Takami H."/>
        </authorList>
    </citation>
    <scope>NUCLEOTIDE SEQUENCE</scope>
    <source>
        <strain evidence="1">Expedition CK06-06</strain>
    </source>
</reference>
<evidence type="ECO:0000313" key="1">
    <source>
        <dbReference type="EMBL" id="GAI00025.1"/>
    </source>
</evidence>
<accession>X1LC91</accession>